<keyword evidence="1" id="KW-0175">Coiled coil</keyword>
<sequence length="189" mass="21160">MSRAYRISLRESSKRDISASDEICAELELLEILPAEQMRALLQEELLQRGFTQQGEILVRQKQGLNIEVNPKTGEVKVGAVHSSEVEVESERDCLGFDDLGPSQEELKARLKKEIAADLENKLGEEQKRLQELTSEKLEKSVQKTSEELDRIVNAVTRAALKKKAASMGQIQEISEDPETGSLTIKLEV</sequence>
<dbReference type="AlphaFoldDB" id="A0A8E6B869"/>
<organism evidence="3 4">
    <name type="scientific">Telmatocola sphagniphila</name>
    <dbReference type="NCBI Taxonomy" id="1123043"/>
    <lineage>
        <taxon>Bacteria</taxon>
        <taxon>Pseudomonadati</taxon>
        <taxon>Planctomycetota</taxon>
        <taxon>Planctomycetia</taxon>
        <taxon>Gemmatales</taxon>
        <taxon>Gemmataceae</taxon>
    </lineage>
</organism>
<keyword evidence="4" id="KW-1185">Reference proteome</keyword>
<evidence type="ECO:0000313" key="3">
    <source>
        <dbReference type="EMBL" id="QVL33673.1"/>
    </source>
</evidence>
<evidence type="ECO:0000313" key="4">
    <source>
        <dbReference type="Proteomes" id="UP000676194"/>
    </source>
</evidence>
<gene>
    <name evidence="3" type="ORF">KIH39_07125</name>
</gene>
<dbReference type="InterPro" id="IPR045484">
    <property type="entry name" value="fvmX5"/>
</dbReference>
<dbReference type="Proteomes" id="UP000676194">
    <property type="component" value="Chromosome"/>
</dbReference>
<feature type="coiled-coil region" evidence="1">
    <location>
        <begin position="116"/>
        <end position="155"/>
    </location>
</feature>
<dbReference type="Pfam" id="PF20003">
    <property type="entry name" value="fvmX5"/>
    <property type="match status" value="1"/>
</dbReference>
<evidence type="ECO:0000256" key="1">
    <source>
        <dbReference type="SAM" id="Coils"/>
    </source>
</evidence>
<name>A0A8E6B869_9BACT</name>
<reference evidence="3" key="1">
    <citation type="submission" date="2021-05" db="EMBL/GenBank/DDBJ databases">
        <title>Complete genome sequence of the cellulolytic planctomycete Telmatocola sphagniphila SP2T and characterization of the first cellulase from planctomycetes.</title>
        <authorList>
            <person name="Rakitin A.L."/>
            <person name="Beletsky A.V."/>
            <person name="Naumoff D.G."/>
            <person name="Kulichevskaya I.S."/>
            <person name="Mardanov A.V."/>
            <person name="Ravin N.V."/>
            <person name="Dedysh S.N."/>
        </authorList>
    </citation>
    <scope>NUCLEOTIDE SEQUENCE</scope>
    <source>
        <strain evidence="3">SP2T</strain>
    </source>
</reference>
<accession>A0A8E6B869</accession>
<protein>
    <recommendedName>
        <fullName evidence="2">FtsH ternary system domain-containing protein</fullName>
    </recommendedName>
</protein>
<dbReference type="KEGG" id="tsph:KIH39_07125"/>
<dbReference type="EMBL" id="CP074694">
    <property type="protein sequence ID" value="QVL33673.1"/>
    <property type="molecule type" value="Genomic_DNA"/>
</dbReference>
<feature type="domain" description="FtsH ternary system" evidence="2">
    <location>
        <begin position="1"/>
        <end position="189"/>
    </location>
</feature>
<proteinExistence type="predicted"/>
<evidence type="ECO:0000259" key="2">
    <source>
        <dbReference type="Pfam" id="PF20003"/>
    </source>
</evidence>
<dbReference type="RefSeq" id="WP_213498602.1">
    <property type="nucleotide sequence ID" value="NZ_CP074694.1"/>
</dbReference>